<keyword evidence="7" id="KW-0902">Two-component regulatory system</keyword>
<dbReference type="FunFam" id="1.10.287.130:FF:000001">
    <property type="entry name" value="Two-component sensor histidine kinase"/>
    <property type="match status" value="1"/>
</dbReference>
<evidence type="ECO:0000256" key="6">
    <source>
        <dbReference type="ARBA" id="ARBA00022777"/>
    </source>
</evidence>
<keyword evidence="9" id="KW-1133">Transmembrane helix</keyword>
<dbReference type="SMART" id="SM00387">
    <property type="entry name" value="HATPase_c"/>
    <property type="match status" value="1"/>
</dbReference>
<dbReference type="AlphaFoldDB" id="A0A1T4VS50"/>
<evidence type="ECO:0000256" key="2">
    <source>
        <dbReference type="ARBA" id="ARBA00004370"/>
    </source>
</evidence>
<evidence type="ECO:0000256" key="5">
    <source>
        <dbReference type="ARBA" id="ARBA00022679"/>
    </source>
</evidence>
<dbReference type="PROSITE" id="PS50109">
    <property type="entry name" value="HIS_KIN"/>
    <property type="match status" value="1"/>
</dbReference>
<dbReference type="EC" id="2.7.13.3" evidence="3"/>
<dbReference type="SMART" id="SM00304">
    <property type="entry name" value="HAMP"/>
    <property type="match status" value="1"/>
</dbReference>
<dbReference type="Gene3D" id="3.30.565.10">
    <property type="entry name" value="Histidine kinase-like ATPase, C-terminal domain"/>
    <property type="match status" value="1"/>
</dbReference>
<organism evidence="12 13">
    <name type="scientific">Eubacterium uniforme</name>
    <dbReference type="NCBI Taxonomy" id="39495"/>
    <lineage>
        <taxon>Bacteria</taxon>
        <taxon>Bacillati</taxon>
        <taxon>Bacillota</taxon>
        <taxon>Clostridia</taxon>
        <taxon>Eubacteriales</taxon>
        <taxon>Eubacteriaceae</taxon>
        <taxon>Eubacterium</taxon>
    </lineage>
</organism>
<feature type="domain" description="Histidine kinase" evidence="10">
    <location>
        <begin position="254"/>
        <end position="471"/>
    </location>
</feature>
<evidence type="ECO:0000256" key="4">
    <source>
        <dbReference type="ARBA" id="ARBA00022553"/>
    </source>
</evidence>
<comment type="subcellular location">
    <subcellularLocation>
        <location evidence="2">Membrane</location>
    </subcellularLocation>
</comment>
<keyword evidence="4" id="KW-0597">Phosphoprotein</keyword>
<evidence type="ECO:0000256" key="9">
    <source>
        <dbReference type="SAM" id="Phobius"/>
    </source>
</evidence>
<dbReference type="PRINTS" id="PR00344">
    <property type="entry name" value="BCTRLSENSOR"/>
</dbReference>
<dbReference type="InterPro" id="IPR003661">
    <property type="entry name" value="HisK_dim/P_dom"/>
</dbReference>
<dbReference type="InterPro" id="IPR005467">
    <property type="entry name" value="His_kinase_dom"/>
</dbReference>
<dbReference type="InterPro" id="IPR003594">
    <property type="entry name" value="HATPase_dom"/>
</dbReference>
<keyword evidence="5" id="KW-0808">Transferase</keyword>
<dbReference type="InterPro" id="IPR003660">
    <property type="entry name" value="HAMP_dom"/>
</dbReference>
<dbReference type="GO" id="GO:0016020">
    <property type="term" value="C:membrane"/>
    <property type="evidence" value="ECO:0007669"/>
    <property type="project" value="UniProtKB-SubCell"/>
</dbReference>
<dbReference type="PANTHER" id="PTHR43711:SF1">
    <property type="entry name" value="HISTIDINE KINASE 1"/>
    <property type="match status" value="1"/>
</dbReference>
<dbReference type="Gene3D" id="1.10.287.130">
    <property type="match status" value="1"/>
</dbReference>
<evidence type="ECO:0000256" key="7">
    <source>
        <dbReference type="ARBA" id="ARBA00023012"/>
    </source>
</evidence>
<evidence type="ECO:0000259" key="11">
    <source>
        <dbReference type="PROSITE" id="PS50885"/>
    </source>
</evidence>
<proteinExistence type="predicted"/>
<dbReference type="Pfam" id="PF02518">
    <property type="entry name" value="HATPase_c"/>
    <property type="match status" value="1"/>
</dbReference>
<dbReference type="Pfam" id="PF00672">
    <property type="entry name" value="HAMP"/>
    <property type="match status" value="1"/>
</dbReference>
<dbReference type="SUPFAM" id="SSF47384">
    <property type="entry name" value="Homodimeric domain of signal transducing histidine kinase"/>
    <property type="match status" value="1"/>
</dbReference>
<keyword evidence="9" id="KW-0812">Transmembrane</keyword>
<dbReference type="SUPFAM" id="SSF158472">
    <property type="entry name" value="HAMP domain-like"/>
    <property type="match status" value="1"/>
</dbReference>
<dbReference type="Proteomes" id="UP000190814">
    <property type="component" value="Unassembled WGS sequence"/>
</dbReference>
<name>A0A1T4VS50_9FIRM</name>
<feature type="domain" description="HAMP" evidence="11">
    <location>
        <begin position="197"/>
        <end position="246"/>
    </location>
</feature>
<dbReference type="InterPro" id="IPR036890">
    <property type="entry name" value="HATPase_C_sf"/>
</dbReference>
<dbReference type="GO" id="GO:0000155">
    <property type="term" value="F:phosphorelay sensor kinase activity"/>
    <property type="evidence" value="ECO:0007669"/>
    <property type="project" value="InterPro"/>
</dbReference>
<dbReference type="Pfam" id="PF00512">
    <property type="entry name" value="HisKA"/>
    <property type="match status" value="1"/>
</dbReference>
<comment type="catalytic activity">
    <reaction evidence="1">
        <text>ATP + protein L-histidine = ADP + protein N-phospho-L-histidine.</text>
        <dbReference type="EC" id="2.7.13.3"/>
    </reaction>
</comment>
<dbReference type="InterPro" id="IPR050736">
    <property type="entry name" value="Sensor_HK_Regulatory"/>
</dbReference>
<dbReference type="InterPro" id="IPR004358">
    <property type="entry name" value="Sig_transdc_His_kin-like_C"/>
</dbReference>
<evidence type="ECO:0000313" key="12">
    <source>
        <dbReference type="EMBL" id="SKA67341.1"/>
    </source>
</evidence>
<dbReference type="EMBL" id="FUXZ01000008">
    <property type="protein sequence ID" value="SKA67341.1"/>
    <property type="molecule type" value="Genomic_DNA"/>
</dbReference>
<feature type="transmembrane region" description="Helical" evidence="9">
    <location>
        <begin position="172"/>
        <end position="196"/>
    </location>
</feature>
<evidence type="ECO:0000256" key="8">
    <source>
        <dbReference type="ARBA" id="ARBA00023136"/>
    </source>
</evidence>
<feature type="transmembrane region" description="Helical" evidence="9">
    <location>
        <begin position="12"/>
        <end position="36"/>
    </location>
</feature>
<keyword evidence="6 12" id="KW-0418">Kinase</keyword>
<dbReference type="PANTHER" id="PTHR43711">
    <property type="entry name" value="TWO-COMPONENT HISTIDINE KINASE"/>
    <property type="match status" value="1"/>
</dbReference>
<dbReference type="CDD" id="cd00082">
    <property type="entry name" value="HisKA"/>
    <property type="match status" value="1"/>
</dbReference>
<evidence type="ECO:0000259" key="10">
    <source>
        <dbReference type="PROSITE" id="PS50109"/>
    </source>
</evidence>
<dbReference type="Gene3D" id="6.10.340.10">
    <property type="match status" value="1"/>
</dbReference>
<dbReference type="PROSITE" id="PS50885">
    <property type="entry name" value="HAMP"/>
    <property type="match status" value="1"/>
</dbReference>
<keyword evidence="8 9" id="KW-0472">Membrane</keyword>
<keyword evidence="13" id="KW-1185">Reference proteome</keyword>
<evidence type="ECO:0000256" key="3">
    <source>
        <dbReference type="ARBA" id="ARBA00012438"/>
    </source>
</evidence>
<dbReference type="CDD" id="cd00075">
    <property type="entry name" value="HATPase"/>
    <property type="match status" value="1"/>
</dbReference>
<evidence type="ECO:0000256" key="1">
    <source>
        <dbReference type="ARBA" id="ARBA00000085"/>
    </source>
</evidence>
<sequence>MKQPIMLKLLISYIIFAFTGFGIIITITTTLSYRYFQTAEEKSMYQTANRIANEYDVNKFHSIYDYEKIKSTVTNMAPSDNYVWVLDLDANLVFTSDTSKNAVTKGTIDSFNIDDFNGNVSTKNKFNSYFNNEMFTVICSVTDNENYNTCGYILIHKATSSITEKSSGIVDLTIITGIVLLILSFLPMFIVILFVYNPLRKINAAAKEFAKGNFKVNSIEVNSHDELAELASSLNTMASQLAEREEYQRKFISNVSHDFRSPLTSIKGYIEAMLDGTIPNEKYEKYLNVVLTETNRLTKLAAGLIDLSAVDSDDIVLFQTIFDLNSIIFDTVSLFEVQCQKKGVLIDLDFDSEIYEVYADKDKISQVFSNLIDNAIKFSDNDSIIYVHVYDKGAKVFVSVKDTGVGIAPDSIGRIFDRFYKSDTSRGRVKNSSGIGLSIVKEIVQAHGEDIEVYSELNKGTEFIFSVPKKGANVK</sequence>
<dbReference type="CDD" id="cd06225">
    <property type="entry name" value="HAMP"/>
    <property type="match status" value="1"/>
</dbReference>
<dbReference type="InterPro" id="IPR036097">
    <property type="entry name" value="HisK_dim/P_sf"/>
</dbReference>
<gene>
    <name evidence="12" type="ORF">SAMN02745111_01442</name>
</gene>
<reference evidence="12 13" key="1">
    <citation type="submission" date="2017-02" db="EMBL/GenBank/DDBJ databases">
        <authorList>
            <person name="Peterson S.W."/>
        </authorList>
    </citation>
    <scope>NUCLEOTIDE SEQUENCE [LARGE SCALE GENOMIC DNA]</scope>
    <source>
        <strain evidence="12 13">ATCC 35992</strain>
    </source>
</reference>
<evidence type="ECO:0000313" key="13">
    <source>
        <dbReference type="Proteomes" id="UP000190814"/>
    </source>
</evidence>
<dbReference type="SUPFAM" id="SSF55874">
    <property type="entry name" value="ATPase domain of HSP90 chaperone/DNA topoisomerase II/histidine kinase"/>
    <property type="match status" value="1"/>
</dbReference>
<protein>
    <recommendedName>
        <fullName evidence="3">histidine kinase</fullName>
        <ecNumber evidence="3">2.7.13.3</ecNumber>
    </recommendedName>
</protein>
<dbReference type="SMART" id="SM00388">
    <property type="entry name" value="HisKA"/>
    <property type="match status" value="1"/>
</dbReference>
<accession>A0A1T4VS50</accession>
<dbReference type="FunFam" id="3.30.565.10:FF:000006">
    <property type="entry name" value="Sensor histidine kinase WalK"/>
    <property type="match status" value="1"/>
</dbReference>
<dbReference type="STRING" id="39495.SAMN02745111_01442"/>